<proteinExistence type="predicted"/>
<reference evidence="1" key="1">
    <citation type="journal article" date="2015" name="Nature">
        <title>Complex archaea that bridge the gap between prokaryotes and eukaryotes.</title>
        <authorList>
            <person name="Spang A."/>
            <person name="Saw J.H."/>
            <person name="Jorgensen S.L."/>
            <person name="Zaremba-Niedzwiedzka K."/>
            <person name="Martijn J."/>
            <person name="Lind A.E."/>
            <person name="van Eijk R."/>
            <person name="Schleper C."/>
            <person name="Guy L."/>
            <person name="Ettema T.J."/>
        </authorList>
    </citation>
    <scope>NUCLEOTIDE SEQUENCE</scope>
</reference>
<accession>A0A0F9B507</accession>
<dbReference type="AlphaFoldDB" id="A0A0F9B507"/>
<name>A0A0F9B507_9ZZZZ</name>
<feature type="non-terminal residue" evidence="1">
    <location>
        <position position="1"/>
    </location>
</feature>
<sequence length="80" mass="8548">IWGFRGLDGERFGPFSPYHKSMPAGGLGEISSAGSCLAMRGKVARKVRNTTENALVGWCECAATAGYKIACAVDFRVDHP</sequence>
<comment type="caution">
    <text evidence="1">The sequence shown here is derived from an EMBL/GenBank/DDBJ whole genome shotgun (WGS) entry which is preliminary data.</text>
</comment>
<evidence type="ECO:0000313" key="1">
    <source>
        <dbReference type="EMBL" id="KKL16710.1"/>
    </source>
</evidence>
<gene>
    <name evidence="1" type="ORF">LCGC14_2492880</name>
</gene>
<dbReference type="EMBL" id="LAZR01039556">
    <property type="protein sequence ID" value="KKL16710.1"/>
    <property type="molecule type" value="Genomic_DNA"/>
</dbReference>
<protein>
    <submittedName>
        <fullName evidence="1">Uncharacterized protein</fullName>
    </submittedName>
</protein>
<organism evidence="1">
    <name type="scientific">marine sediment metagenome</name>
    <dbReference type="NCBI Taxonomy" id="412755"/>
    <lineage>
        <taxon>unclassified sequences</taxon>
        <taxon>metagenomes</taxon>
        <taxon>ecological metagenomes</taxon>
    </lineage>
</organism>